<sequence length="594" mass="70393">MRQLFIEEVKEKVLFNKNETKRIDNEEVNLLIDEWKEQLLLCDTSLFERKLLKENITIESFKLILETIISSKNNIISNIEIKKAGNENDLELNFLLIFDNFLHENFAEVAEDLNYYNTFFSINKEKILQSYRNHLLGLISKISEKTIFHEYKSFEEKFGCDLAVFISKLSNRHYKYYFYNKYPLLIRLVNDEIKRAYNFLIEILSALENDWEDIKDIVRKNKTLEDLNFGLGDRHIFGKSVTIVIFNDNLKLLYKPHSLLIDDSYSRIIELLFNKNKRLKHIIKHPKVIVRNNYGWQEYIVQKKTDDTLKLKEFYYKAGVHLSLFYILNGNDLHYENIISVSRTPMIIDMETLLSPTINKTKNVSLKSVIDVGLLPFGFFRGDRYLEFGGLTNCKKQKSPFKKNTISIKEGRIMDEDDYMDESKNLPYKNDINLQHFLNDIIDGFSDSYEILLENKKDLFEIINGFFSMSKIRFITRNTLTFSHLLRESYHPYLMTNGFLLEMHLDGLWLEVNGTSYLEKVIISEKKSLLNLDIPYFYTFYNSNSIFDFENKEIGNFFDISPKENIEKSVKNICLEDKKRQIWIIKASIISYIN</sequence>
<reference evidence="2 3" key="1">
    <citation type="submission" date="2023-04" db="EMBL/GenBank/DDBJ databases">
        <title>Two novel species of Flavobacterium.</title>
        <authorList>
            <person name="Liu Q."/>
            <person name="Xin Y.-H."/>
        </authorList>
    </citation>
    <scope>NUCLEOTIDE SEQUENCE [LARGE SCALE GENOMIC DNA]</scope>
    <source>
        <strain evidence="2 3">LB1P51</strain>
    </source>
</reference>
<evidence type="ECO:0000313" key="2">
    <source>
        <dbReference type="EMBL" id="MDI5895985.1"/>
    </source>
</evidence>
<comment type="caution">
    <text evidence="2">The sequence shown here is derived from an EMBL/GenBank/DDBJ whole genome shotgun (WGS) entry which is preliminary data.</text>
</comment>
<feature type="domain" description="Lantibiotic biosynthesis protein dehydration" evidence="1">
    <location>
        <begin position="182"/>
        <end position="539"/>
    </location>
</feature>
<gene>
    <name evidence="2" type="primary">lanM</name>
    <name evidence="2" type="ORF">QLS65_13890</name>
</gene>
<accession>A0ABT6VDX0</accession>
<dbReference type="EMBL" id="JASCRZ010000007">
    <property type="protein sequence ID" value="MDI5895985.1"/>
    <property type="molecule type" value="Genomic_DNA"/>
</dbReference>
<dbReference type="Pfam" id="PF13575">
    <property type="entry name" value="DUF4135"/>
    <property type="match status" value="1"/>
</dbReference>
<dbReference type="RefSeq" id="WP_282718420.1">
    <property type="nucleotide sequence ID" value="NZ_JASCRZ010000007.1"/>
</dbReference>
<evidence type="ECO:0000259" key="1">
    <source>
        <dbReference type="Pfam" id="PF13575"/>
    </source>
</evidence>
<dbReference type="Proteomes" id="UP001243403">
    <property type="component" value="Unassembled WGS sequence"/>
</dbReference>
<keyword evidence="3" id="KW-1185">Reference proteome</keyword>
<proteinExistence type="predicted"/>
<name>A0ABT6VDX0_9FLAO</name>
<dbReference type="NCBIfam" id="TIGR03897">
    <property type="entry name" value="lanti_2_LanM"/>
    <property type="match status" value="1"/>
</dbReference>
<organism evidence="2 3">
    <name type="scientific">Flavobacterium algoritolerans</name>
    <dbReference type="NCBI Taxonomy" id="3041254"/>
    <lineage>
        <taxon>Bacteria</taxon>
        <taxon>Pseudomonadati</taxon>
        <taxon>Bacteroidota</taxon>
        <taxon>Flavobacteriia</taxon>
        <taxon>Flavobacteriales</taxon>
        <taxon>Flavobacteriaceae</taxon>
        <taxon>Flavobacterium</taxon>
    </lineage>
</organism>
<protein>
    <submittedName>
        <fullName evidence="2">Type 2 lanthipeptide synthetase LanM</fullName>
    </submittedName>
</protein>
<dbReference type="InterPro" id="IPR025410">
    <property type="entry name" value="Lant_dehyd"/>
</dbReference>
<dbReference type="InterPro" id="IPR017146">
    <property type="entry name" value="Lanti_2_LanM"/>
</dbReference>
<evidence type="ECO:0000313" key="3">
    <source>
        <dbReference type="Proteomes" id="UP001243403"/>
    </source>
</evidence>